<dbReference type="Pfam" id="PF11612">
    <property type="entry name" value="T2SSJ"/>
    <property type="match status" value="1"/>
</dbReference>
<evidence type="ECO:0000256" key="7">
    <source>
        <dbReference type="ARBA" id="ARBA00022692"/>
    </source>
</evidence>
<keyword evidence="6" id="KW-0997">Cell inner membrane</keyword>
<dbReference type="Gene3D" id="2.10.70.20">
    <property type="entry name" value="gspk-gspi-gspj complex like domains"/>
    <property type="match status" value="1"/>
</dbReference>
<dbReference type="InterPro" id="IPR010055">
    <property type="entry name" value="T2SS_protein-GspJ"/>
</dbReference>
<evidence type="ECO:0000256" key="1">
    <source>
        <dbReference type="ARBA" id="ARBA00004377"/>
    </source>
</evidence>
<sequence>MRRFQAFTLIEVLLSIVIMAILAQATYKIITGVINADSVVEENSARFVELQKAFSVVDRDFSQAVPRQFRYDGSSSKIIIEVGENKYQSDGVGVSFSVGGSLNPGAMLPRGEITRVWYRLKNKELQRATYPFPDTVVGFEPEFEPVLSGVNSFKLNFYKSGSWTKDWQNKMSLPGGFKIEIELEDYGKIEKTIYVIAGEH</sequence>
<evidence type="ECO:0000256" key="8">
    <source>
        <dbReference type="ARBA" id="ARBA00022989"/>
    </source>
</evidence>
<dbReference type="InterPro" id="IPR045584">
    <property type="entry name" value="Pilin-like"/>
</dbReference>
<evidence type="ECO:0000256" key="9">
    <source>
        <dbReference type="ARBA" id="ARBA00023136"/>
    </source>
</evidence>
<dbReference type="NCBIfam" id="TIGR01711">
    <property type="entry name" value="gspJ"/>
    <property type="match status" value="1"/>
</dbReference>
<protein>
    <recommendedName>
        <fullName evidence="3">Type II secretion system protein J</fullName>
    </recommendedName>
</protein>
<keyword evidence="9" id="KW-0472">Membrane</keyword>
<keyword evidence="8" id="KW-1133">Transmembrane helix</keyword>
<dbReference type="InterPro" id="IPR051621">
    <property type="entry name" value="T2SS_protein_J"/>
</dbReference>
<dbReference type="Pfam" id="PF07963">
    <property type="entry name" value="N_methyl"/>
    <property type="match status" value="1"/>
</dbReference>
<comment type="similarity">
    <text evidence="2">Belongs to the GSP J family.</text>
</comment>
<keyword evidence="5" id="KW-0488">Methylation</keyword>
<dbReference type="OrthoDB" id="9794345at2"/>
<dbReference type="RefSeq" id="WP_031578233.1">
    <property type="nucleotide sequence ID" value="NZ_FOXF01000005.1"/>
</dbReference>
<reference evidence="10 11" key="1">
    <citation type="submission" date="2016-10" db="EMBL/GenBank/DDBJ databases">
        <authorList>
            <person name="Varghese N."/>
            <person name="Submissions S."/>
        </authorList>
    </citation>
    <scope>NUCLEOTIDE SEQUENCE [LARGE SCALE GENOMIC DNA]</scope>
    <source>
        <strain evidence="10 11">DSM 1361</strain>
    </source>
</reference>
<dbReference type="GO" id="GO:0015628">
    <property type="term" value="P:protein secretion by the type II secretion system"/>
    <property type="evidence" value="ECO:0007669"/>
    <property type="project" value="InterPro"/>
</dbReference>
<proteinExistence type="inferred from homology"/>
<dbReference type="Proteomes" id="UP000243745">
    <property type="component" value="Unassembled WGS sequence"/>
</dbReference>
<keyword evidence="4" id="KW-1003">Cell membrane</keyword>
<dbReference type="Gene3D" id="3.10.610.10">
    <property type="entry name" value="GSPII I/J protein-like"/>
    <property type="match status" value="1"/>
</dbReference>
<dbReference type="GO" id="GO:0015627">
    <property type="term" value="C:type II protein secretion system complex"/>
    <property type="evidence" value="ECO:0007669"/>
    <property type="project" value="InterPro"/>
</dbReference>
<evidence type="ECO:0000256" key="6">
    <source>
        <dbReference type="ARBA" id="ARBA00022519"/>
    </source>
</evidence>
<evidence type="ECO:0000256" key="2">
    <source>
        <dbReference type="ARBA" id="ARBA00011084"/>
    </source>
</evidence>
<evidence type="ECO:0000256" key="5">
    <source>
        <dbReference type="ARBA" id="ARBA00022481"/>
    </source>
</evidence>
<dbReference type="InterPro" id="IPR012902">
    <property type="entry name" value="N_methyl_site"/>
</dbReference>
<dbReference type="AlphaFoldDB" id="A0A662ZF38"/>
<accession>A0A662ZF38</accession>
<dbReference type="GO" id="GO:0005886">
    <property type="term" value="C:plasma membrane"/>
    <property type="evidence" value="ECO:0007669"/>
    <property type="project" value="UniProtKB-SubCell"/>
</dbReference>
<dbReference type="PANTHER" id="PTHR39583:SF2">
    <property type="entry name" value="TYPE II SECRETION SYSTEM PROTEIN J"/>
    <property type="match status" value="1"/>
</dbReference>
<dbReference type="PANTHER" id="PTHR39583">
    <property type="entry name" value="TYPE II SECRETION SYSTEM PROTEIN J-RELATED"/>
    <property type="match status" value="1"/>
</dbReference>
<evidence type="ECO:0000313" key="11">
    <source>
        <dbReference type="Proteomes" id="UP000243745"/>
    </source>
</evidence>
<name>A0A662ZF38_9GAMM</name>
<gene>
    <name evidence="10" type="ORF">SAMN02910344_00493</name>
</gene>
<dbReference type="SUPFAM" id="SSF54523">
    <property type="entry name" value="Pili subunits"/>
    <property type="match status" value="2"/>
</dbReference>
<comment type="subcellular location">
    <subcellularLocation>
        <location evidence="1">Cell inner membrane</location>
        <topology evidence="1">Single-pass membrane protein</topology>
    </subcellularLocation>
</comment>
<evidence type="ECO:0000256" key="3">
    <source>
        <dbReference type="ARBA" id="ARBA00021539"/>
    </source>
</evidence>
<keyword evidence="7" id="KW-0812">Transmembrane</keyword>
<evidence type="ECO:0000313" key="10">
    <source>
        <dbReference type="EMBL" id="SFP12293.1"/>
    </source>
</evidence>
<evidence type="ECO:0000256" key="4">
    <source>
        <dbReference type="ARBA" id="ARBA00022475"/>
    </source>
</evidence>
<dbReference type="EMBL" id="FOXF01000005">
    <property type="protein sequence ID" value="SFP12293.1"/>
    <property type="molecule type" value="Genomic_DNA"/>
</dbReference>
<organism evidence="10 11">
    <name type="scientific">Ruminobacter amylophilus</name>
    <dbReference type="NCBI Taxonomy" id="867"/>
    <lineage>
        <taxon>Bacteria</taxon>
        <taxon>Pseudomonadati</taxon>
        <taxon>Pseudomonadota</taxon>
        <taxon>Gammaproteobacteria</taxon>
        <taxon>Aeromonadales</taxon>
        <taxon>Succinivibrionaceae</taxon>
        <taxon>Ruminobacter</taxon>
    </lineage>
</organism>
<dbReference type="NCBIfam" id="TIGR02532">
    <property type="entry name" value="IV_pilin_GFxxxE"/>
    <property type="match status" value="1"/>
</dbReference>
<keyword evidence="11" id="KW-1185">Reference proteome</keyword>